<dbReference type="InterPro" id="IPR051316">
    <property type="entry name" value="Zinc-reg_GTPase_activator"/>
</dbReference>
<dbReference type="EMBL" id="JBDFQZ010000013">
    <property type="protein sequence ID" value="KAK9667735.1"/>
    <property type="molecule type" value="Genomic_DNA"/>
</dbReference>
<proteinExistence type="predicted"/>
<dbReference type="AlphaFoldDB" id="A0AAW1GUR2"/>
<comment type="caution">
    <text evidence="2">The sequence shown here is derived from an EMBL/GenBank/DDBJ whole genome shotgun (WGS) entry which is preliminary data.</text>
</comment>
<dbReference type="InterPro" id="IPR027417">
    <property type="entry name" value="P-loop_NTPase"/>
</dbReference>
<dbReference type="GO" id="GO:0005737">
    <property type="term" value="C:cytoplasm"/>
    <property type="evidence" value="ECO:0007669"/>
    <property type="project" value="TreeGrafter"/>
</dbReference>
<dbReference type="PANTHER" id="PTHR13748">
    <property type="entry name" value="COBW-RELATED"/>
    <property type="match status" value="1"/>
</dbReference>
<dbReference type="Gene3D" id="3.40.50.300">
    <property type="entry name" value="P-loop containing nucleotide triphosphate hydrolases"/>
    <property type="match status" value="1"/>
</dbReference>
<reference evidence="2" key="1">
    <citation type="submission" date="2024-03" db="EMBL/GenBank/DDBJ databases">
        <title>WGS assembly of Saponaria officinalis var. Norfolk2.</title>
        <authorList>
            <person name="Jenkins J."/>
            <person name="Shu S."/>
            <person name="Grimwood J."/>
            <person name="Barry K."/>
            <person name="Goodstein D."/>
            <person name="Schmutz J."/>
            <person name="Leebens-Mack J."/>
            <person name="Osbourn A."/>
        </authorList>
    </citation>
    <scope>NUCLEOTIDE SEQUENCE [LARGE SCALE GENOMIC DNA]</scope>
    <source>
        <strain evidence="2">JIC</strain>
    </source>
</reference>
<gene>
    <name evidence="2" type="ORF">RND81_13G007900</name>
</gene>
<keyword evidence="3" id="KW-1185">Reference proteome</keyword>
<organism evidence="2 3">
    <name type="scientific">Saponaria officinalis</name>
    <name type="common">Common soapwort</name>
    <name type="synonym">Lychnis saponaria</name>
    <dbReference type="NCBI Taxonomy" id="3572"/>
    <lineage>
        <taxon>Eukaryota</taxon>
        <taxon>Viridiplantae</taxon>
        <taxon>Streptophyta</taxon>
        <taxon>Embryophyta</taxon>
        <taxon>Tracheophyta</taxon>
        <taxon>Spermatophyta</taxon>
        <taxon>Magnoliopsida</taxon>
        <taxon>eudicotyledons</taxon>
        <taxon>Gunneridae</taxon>
        <taxon>Pentapetalae</taxon>
        <taxon>Caryophyllales</taxon>
        <taxon>Caryophyllaceae</taxon>
        <taxon>Caryophylleae</taxon>
        <taxon>Saponaria</taxon>
    </lineage>
</organism>
<protein>
    <recommendedName>
        <fullName evidence="1">CobW/HypB/UreG nucleotide-binding domain-containing protein</fullName>
    </recommendedName>
</protein>
<accession>A0AAW1GUR2</accession>
<dbReference type="PANTHER" id="PTHR13748:SF40">
    <property type="entry name" value="OS04G0599700 PROTEIN"/>
    <property type="match status" value="1"/>
</dbReference>
<dbReference type="SUPFAM" id="SSF52540">
    <property type="entry name" value="P-loop containing nucleoside triphosphate hydrolases"/>
    <property type="match status" value="1"/>
</dbReference>
<sequence length="193" mass="22240">MTTLLNHILTAQHGRRIAVVKIEFKVVDIDGSLVTSHSSSNEDIVMVNNGCLFCTARGGDWGNMLRKLSWEERSKFDYIIIETTGLFSSFDAFYALSGHCFENIKLDGFVHLVDSKHAMNECVEQNTREDRIYTREDCIREDRIRADRIILNKIDLVTEAELQELTQKIRHENKTAMIKHARYGDVDVDFVLE</sequence>
<feature type="domain" description="CobW/HypB/UreG nucleotide-binding" evidence="1">
    <location>
        <begin position="2"/>
        <end position="176"/>
    </location>
</feature>
<name>A0AAW1GUR2_SAPOF</name>
<evidence type="ECO:0000259" key="1">
    <source>
        <dbReference type="Pfam" id="PF02492"/>
    </source>
</evidence>
<dbReference type="Pfam" id="PF02492">
    <property type="entry name" value="cobW"/>
    <property type="match status" value="1"/>
</dbReference>
<dbReference type="Proteomes" id="UP001443914">
    <property type="component" value="Unassembled WGS sequence"/>
</dbReference>
<evidence type="ECO:0000313" key="3">
    <source>
        <dbReference type="Proteomes" id="UP001443914"/>
    </source>
</evidence>
<evidence type="ECO:0000313" key="2">
    <source>
        <dbReference type="EMBL" id="KAK9667735.1"/>
    </source>
</evidence>
<dbReference type="InterPro" id="IPR003495">
    <property type="entry name" value="CobW/HypB/UreG_nucleotide-bd"/>
</dbReference>